<protein>
    <submittedName>
        <fullName evidence="3">Golgin subfamily A member 6-like protein 22</fullName>
    </submittedName>
</protein>
<keyword evidence="1" id="KW-0175">Coiled coil</keyword>
<proteinExistence type="predicted"/>
<evidence type="ECO:0000256" key="1">
    <source>
        <dbReference type="SAM" id="Coils"/>
    </source>
</evidence>
<dbReference type="GeneID" id="112451858"/>
<accession>A0A6J1PDQ7</accession>
<dbReference type="RefSeq" id="XP_024867531.1">
    <property type="nucleotide sequence ID" value="XM_025011763.1"/>
</dbReference>
<gene>
    <name evidence="3" type="primary">LOC112451858</name>
</gene>
<organism evidence="2 3">
    <name type="scientific">Temnothorax curvispinosus</name>
    <dbReference type="NCBI Taxonomy" id="300111"/>
    <lineage>
        <taxon>Eukaryota</taxon>
        <taxon>Metazoa</taxon>
        <taxon>Ecdysozoa</taxon>
        <taxon>Arthropoda</taxon>
        <taxon>Hexapoda</taxon>
        <taxon>Insecta</taxon>
        <taxon>Pterygota</taxon>
        <taxon>Neoptera</taxon>
        <taxon>Endopterygota</taxon>
        <taxon>Hymenoptera</taxon>
        <taxon>Apocrita</taxon>
        <taxon>Aculeata</taxon>
        <taxon>Formicoidea</taxon>
        <taxon>Formicidae</taxon>
        <taxon>Myrmicinae</taxon>
        <taxon>Temnothorax</taxon>
    </lineage>
</organism>
<feature type="coiled-coil region" evidence="1">
    <location>
        <begin position="78"/>
        <end position="141"/>
    </location>
</feature>
<dbReference type="AlphaFoldDB" id="A0A6J1PDQ7"/>
<evidence type="ECO:0000313" key="3">
    <source>
        <dbReference type="RefSeq" id="XP_024867531.1"/>
    </source>
</evidence>
<dbReference type="Proteomes" id="UP000504618">
    <property type="component" value="Unplaced"/>
</dbReference>
<sequence length="142" mass="17354">MNEEKENEIEVKKVIDRVKEKDRGRRGCTGSTGSTVTLEELWKRKREELDKSVEEKEDIFKRSNITARSPKTDAEIGVRELREIIGEMREDFRSMREEFKKGFKEQSRKMIEEIKELRKKFREQEKRWREEREEMKKQKEKV</sequence>
<name>A0A6J1PDQ7_9HYME</name>
<reference evidence="3" key="1">
    <citation type="submission" date="2025-08" db="UniProtKB">
        <authorList>
            <consortium name="RefSeq"/>
        </authorList>
    </citation>
    <scope>IDENTIFICATION</scope>
    <source>
        <tissue evidence="3">Whole body</tissue>
    </source>
</reference>
<keyword evidence="2" id="KW-1185">Reference proteome</keyword>
<evidence type="ECO:0000313" key="2">
    <source>
        <dbReference type="Proteomes" id="UP000504618"/>
    </source>
</evidence>